<dbReference type="SUPFAM" id="SSF52540">
    <property type="entry name" value="P-loop containing nucleoside triphosphate hydrolases"/>
    <property type="match status" value="2"/>
</dbReference>
<comment type="caution">
    <text evidence="2">The sequence shown here is derived from an EMBL/GenBank/DDBJ whole genome shotgun (WGS) entry which is preliminary data.</text>
</comment>
<keyword evidence="3" id="KW-1185">Reference proteome</keyword>
<dbReference type="CDD" id="cd18785">
    <property type="entry name" value="SF2_C"/>
    <property type="match status" value="1"/>
</dbReference>
<dbReference type="InterPro" id="IPR027417">
    <property type="entry name" value="P-loop_NTPase"/>
</dbReference>
<reference evidence="2 3" key="1">
    <citation type="journal article" date="2023" name="Commun. Biol.">
        <title>Reorganization of the ancestral sex-determining regions during the evolution of trioecy in Pleodorina starrii.</title>
        <authorList>
            <person name="Takahashi K."/>
            <person name="Suzuki S."/>
            <person name="Kawai-Toyooka H."/>
            <person name="Yamamoto K."/>
            <person name="Hamaji T."/>
            <person name="Ootsuki R."/>
            <person name="Yamaguchi H."/>
            <person name="Kawachi M."/>
            <person name="Higashiyama T."/>
            <person name="Nozaki H."/>
        </authorList>
    </citation>
    <scope>NUCLEOTIDE SEQUENCE [LARGE SCALE GENOMIC DNA]</scope>
    <source>
        <strain evidence="2 3">NIES-4479</strain>
    </source>
</reference>
<name>A0A9W6F3J8_9CHLO</name>
<evidence type="ECO:0000313" key="2">
    <source>
        <dbReference type="EMBL" id="GLC54525.1"/>
    </source>
</evidence>
<evidence type="ECO:0000259" key="1">
    <source>
        <dbReference type="PROSITE" id="PS51192"/>
    </source>
</evidence>
<dbReference type="InterPro" id="IPR006935">
    <property type="entry name" value="Helicase/UvrB_N"/>
</dbReference>
<dbReference type="GO" id="GO:0003677">
    <property type="term" value="F:DNA binding"/>
    <property type="evidence" value="ECO:0007669"/>
    <property type="project" value="InterPro"/>
</dbReference>
<gene>
    <name evidence="2" type="primary">PLESTB001412</name>
    <name evidence="2" type="ORF">PLESTB_000875900</name>
</gene>
<dbReference type="GO" id="GO:0005524">
    <property type="term" value="F:ATP binding"/>
    <property type="evidence" value="ECO:0007669"/>
    <property type="project" value="InterPro"/>
</dbReference>
<protein>
    <recommendedName>
        <fullName evidence="1">Helicase ATP-binding domain-containing protein</fullName>
    </recommendedName>
</protein>
<organism evidence="2 3">
    <name type="scientific">Pleodorina starrii</name>
    <dbReference type="NCBI Taxonomy" id="330485"/>
    <lineage>
        <taxon>Eukaryota</taxon>
        <taxon>Viridiplantae</taxon>
        <taxon>Chlorophyta</taxon>
        <taxon>core chlorophytes</taxon>
        <taxon>Chlorophyceae</taxon>
        <taxon>CS clade</taxon>
        <taxon>Chlamydomonadales</taxon>
        <taxon>Volvocaceae</taxon>
        <taxon>Pleodorina</taxon>
    </lineage>
</organism>
<dbReference type="EMBL" id="BRXU01000010">
    <property type="protein sequence ID" value="GLC54525.1"/>
    <property type="molecule type" value="Genomic_DNA"/>
</dbReference>
<dbReference type="Gene3D" id="3.40.50.300">
    <property type="entry name" value="P-loop containing nucleotide triphosphate hydrolases"/>
    <property type="match status" value="2"/>
</dbReference>
<accession>A0A9W6F3J8</accession>
<dbReference type="InterPro" id="IPR014001">
    <property type="entry name" value="Helicase_ATP-bd"/>
</dbReference>
<evidence type="ECO:0000313" key="3">
    <source>
        <dbReference type="Proteomes" id="UP001165080"/>
    </source>
</evidence>
<dbReference type="GO" id="GO:0016787">
    <property type="term" value="F:hydrolase activity"/>
    <property type="evidence" value="ECO:0007669"/>
    <property type="project" value="InterPro"/>
</dbReference>
<sequence>MGVAARFDADRDLSDNNSSAFRWLSTSFGAGDGEYGDAVELIYGELCDMGLLDHDPPAEMAPRKYKCLAFALAAMSMSRKWPSNTLPRPLWSLNGLYINYLMECDLCAVIKTRQGKAFVSHSGLNDDVEYLYSLTGMESAGRWPNGPMPLEHVVSVMNDQWRVHMKYLSTMEYPSLSGEQLLRTLPFVQYMIHISADSGSHTDTDSGAVYSSRASLVNQPWNVFQDPRDRRRNNKFMLAGGAQSHPLQQQPRLQLPRPLPQAARWHSTMLTSYPLVKWKMYTSATATPTNIETIRFNIFGHQPRGAVPLVQYVNGTYHIDMDVSKIEGQTNHHSYALLVIPNTDTTSPYHEPPYVVGHILFKQHNNRNMYFTEKGLPQQLLLEILIQGNKLHLQYKATLKELDQLQIMPAKQIVARVDTTAIPTTKPFSVLLGYTLLRDGFINQYYFCNEGSKALDMEDAGAMTKEYVGDAFLQVERPMEQQQRQQGGVTRNVHAGRNILQAERMGLPCVNSKAECVRRVVNFAKLAKWTRFEDKNFDPAQLQRELPVLSPKLHSLVSKINELDSADSSLPDGRLHKHFIFSDVTGGFGAKAVVSALLASGFELVYDNELRRVAPQKVGNGVALLVSSTLFSKTFSVNKRRALMADYNARPENVHGDMVRVIVADGGFKEGMDLFDVRYVHMLEPQSSPADTRQVIGRATRSCGQQGLVFQPNVGWPLDVFVYDALMLDGRTTVSSEALRLAGIDMTRFQLAERLEHVCKVAAVDAELTSPIHGVLPVDEDTEQGPTGMDIDAPPELRDMLERGFDSTCTKATLPLSVHTMLFAWLAGPGSRVPTRLLQRDANKRAALCKLAHTDPLYAQRLREAIVVGEEAYILRHKEAVVRNLDADPNYQMLPAPFKKAMTAMIMDAAKDGALVAAPELVDLFMGKGARKRLGENNPDLPPHLAGLRGHIQRLYAKRFTWPGSRFENGCVENNEPGQHTRTAKPGGITLNATQAFLSAYFRPGTDAKGMLIWHSVGSGKTCSAIATASRNFEAHGYTILWVTRSTLKNDMLKNLEGPLSCHMSSKTSSWLPSLSYRQFTNLLQNKNKLYDALVRRNGRDDPLRKTLVVIDEAHKLFGGTDLKALERPDVKKLHAALMRSYERSGEDSVRLLLMTATPWVHDPLEIIRLLNLMRTPGQQLPDNYIRFRTEYLDESGATFTPEGRHKLLSQLTGYISFLDRSRDARQFAQPRLHHVLVPLSNGTNGRPNVQDTAAKAKELKAVYERDLAECIAKGEGKRGTIKACKQLLAHLERAAKDVALVARTANRQSKNDVDQISALQRCFSKR</sequence>
<proteinExistence type="predicted"/>
<dbReference type="Pfam" id="PF04851">
    <property type="entry name" value="ResIII"/>
    <property type="match status" value="1"/>
</dbReference>
<dbReference type="PROSITE" id="PS51192">
    <property type="entry name" value="HELICASE_ATP_BIND_1"/>
    <property type="match status" value="1"/>
</dbReference>
<feature type="domain" description="Helicase ATP-binding" evidence="1">
    <location>
        <begin position="1002"/>
        <end position="1177"/>
    </location>
</feature>
<dbReference type="Proteomes" id="UP001165080">
    <property type="component" value="Unassembled WGS sequence"/>
</dbReference>